<dbReference type="OrthoDB" id="4505326at2759"/>
<dbReference type="VEuPathDB" id="FungiDB:EYZ11_000334"/>
<sequence>MHGSIETLFPTLLRQTSRTALSRRSSSPMPCRMALLSRQKLDKETSTKSPDLRRCLGHNRILRRSMEIAHEDMKKAMMTMRVDDGPLDAKMETPPMSILRDQIASALKAVVRRRMPSDHDAKAVELTRVESNGPQSGEAPSVKTASVSSRSRRYAAKFTFGRKWEPSPVQLVT</sequence>
<protein>
    <submittedName>
        <fullName evidence="2">Uncharacterized protein</fullName>
    </submittedName>
</protein>
<evidence type="ECO:0000313" key="2">
    <source>
        <dbReference type="EMBL" id="KAA8648430.1"/>
    </source>
</evidence>
<dbReference type="EMBL" id="QUQM01000003">
    <property type="protein sequence ID" value="KAA8648430.1"/>
    <property type="molecule type" value="Genomic_DNA"/>
</dbReference>
<gene>
    <name evidence="2" type="ORF">ATNIH1004_004315</name>
</gene>
<accession>A0A5M9MSV4</accession>
<evidence type="ECO:0000256" key="1">
    <source>
        <dbReference type="SAM" id="MobiDB-lite"/>
    </source>
</evidence>
<comment type="caution">
    <text evidence="2">The sequence shown here is derived from an EMBL/GenBank/DDBJ whole genome shotgun (WGS) entry which is preliminary data.</text>
</comment>
<name>A0A5M9MSV4_9EURO</name>
<dbReference type="Proteomes" id="UP000324241">
    <property type="component" value="Unassembled WGS sequence"/>
</dbReference>
<proteinExistence type="predicted"/>
<dbReference type="RefSeq" id="XP_033427791.1">
    <property type="nucleotide sequence ID" value="XM_033568985.1"/>
</dbReference>
<organism evidence="2 3">
    <name type="scientific">Aspergillus tanneri</name>
    <dbReference type="NCBI Taxonomy" id="1220188"/>
    <lineage>
        <taxon>Eukaryota</taxon>
        <taxon>Fungi</taxon>
        <taxon>Dikarya</taxon>
        <taxon>Ascomycota</taxon>
        <taxon>Pezizomycotina</taxon>
        <taxon>Eurotiomycetes</taxon>
        <taxon>Eurotiomycetidae</taxon>
        <taxon>Eurotiales</taxon>
        <taxon>Aspergillaceae</taxon>
        <taxon>Aspergillus</taxon>
        <taxon>Aspergillus subgen. Circumdati</taxon>
    </lineage>
</organism>
<dbReference type="GeneID" id="54327017"/>
<dbReference type="AlphaFoldDB" id="A0A5M9MSV4"/>
<feature type="region of interest" description="Disordered" evidence="1">
    <location>
        <begin position="122"/>
        <end position="152"/>
    </location>
</feature>
<reference evidence="2 3" key="1">
    <citation type="submission" date="2019-08" db="EMBL/GenBank/DDBJ databases">
        <title>The genome sequence of a newly discovered highly antifungal drug resistant Aspergillus species, Aspergillus tanneri NIH 1004.</title>
        <authorList>
            <person name="Mounaud S."/>
            <person name="Singh I."/>
            <person name="Joardar V."/>
            <person name="Pakala S."/>
            <person name="Pakala S."/>
            <person name="Venepally P."/>
            <person name="Chung J.K."/>
            <person name="Losada L."/>
            <person name="Nierman W.C."/>
        </authorList>
    </citation>
    <scope>NUCLEOTIDE SEQUENCE [LARGE SCALE GENOMIC DNA]</scope>
    <source>
        <strain evidence="2 3">NIH1004</strain>
    </source>
</reference>
<evidence type="ECO:0000313" key="3">
    <source>
        <dbReference type="Proteomes" id="UP000324241"/>
    </source>
</evidence>